<dbReference type="AlphaFoldDB" id="A0A5B7G8N7"/>
<evidence type="ECO:0000313" key="2">
    <source>
        <dbReference type="Proteomes" id="UP000324222"/>
    </source>
</evidence>
<evidence type="ECO:0000313" key="1">
    <source>
        <dbReference type="EMBL" id="MPC53826.1"/>
    </source>
</evidence>
<dbReference type="Proteomes" id="UP000324222">
    <property type="component" value="Unassembled WGS sequence"/>
</dbReference>
<name>A0A5B7G8N7_PORTR</name>
<sequence>MHFIPGIESVLTIEEVPVVVERPSIAITRKCQLALHNVGGAAAGPGIQPSHTYFKLSSQ</sequence>
<dbReference type="EMBL" id="VSRR010011915">
    <property type="protein sequence ID" value="MPC53826.1"/>
    <property type="molecule type" value="Genomic_DNA"/>
</dbReference>
<protein>
    <submittedName>
        <fullName evidence="1">Uncharacterized protein</fullName>
    </submittedName>
</protein>
<organism evidence="1 2">
    <name type="scientific">Portunus trituberculatus</name>
    <name type="common">Swimming crab</name>
    <name type="synonym">Neptunus trituberculatus</name>
    <dbReference type="NCBI Taxonomy" id="210409"/>
    <lineage>
        <taxon>Eukaryota</taxon>
        <taxon>Metazoa</taxon>
        <taxon>Ecdysozoa</taxon>
        <taxon>Arthropoda</taxon>
        <taxon>Crustacea</taxon>
        <taxon>Multicrustacea</taxon>
        <taxon>Malacostraca</taxon>
        <taxon>Eumalacostraca</taxon>
        <taxon>Eucarida</taxon>
        <taxon>Decapoda</taxon>
        <taxon>Pleocyemata</taxon>
        <taxon>Brachyura</taxon>
        <taxon>Eubrachyura</taxon>
        <taxon>Portunoidea</taxon>
        <taxon>Portunidae</taxon>
        <taxon>Portuninae</taxon>
        <taxon>Portunus</taxon>
    </lineage>
</organism>
<proteinExistence type="predicted"/>
<keyword evidence="2" id="KW-1185">Reference proteome</keyword>
<accession>A0A5B7G8N7</accession>
<reference evidence="1 2" key="1">
    <citation type="submission" date="2019-05" db="EMBL/GenBank/DDBJ databases">
        <title>Another draft genome of Portunus trituberculatus and its Hox gene families provides insights of decapod evolution.</title>
        <authorList>
            <person name="Jeong J.-H."/>
            <person name="Song I."/>
            <person name="Kim S."/>
            <person name="Choi T."/>
            <person name="Kim D."/>
            <person name="Ryu S."/>
            <person name="Kim W."/>
        </authorList>
    </citation>
    <scope>NUCLEOTIDE SEQUENCE [LARGE SCALE GENOMIC DNA]</scope>
    <source>
        <tissue evidence="1">Muscle</tissue>
    </source>
</reference>
<comment type="caution">
    <text evidence="1">The sequence shown here is derived from an EMBL/GenBank/DDBJ whole genome shotgun (WGS) entry which is preliminary data.</text>
</comment>
<gene>
    <name evidence="1" type="ORF">E2C01_047727</name>
</gene>